<dbReference type="GO" id="GO:0000977">
    <property type="term" value="F:RNA polymerase II transcription regulatory region sequence-specific DNA binding"/>
    <property type="evidence" value="ECO:0007669"/>
    <property type="project" value="TreeGrafter"/>
</dbReference>
<dbReference type="AlphaFoldDB" id="A0A6A6Q9Z6"/>
<dbReference type="OrthoDB" id="1095242at2759"/>
<feature type="region of interest" description="Disordered" evidence="5">
    <location>
        <begin position="218"/>
        <end position="238"/>
    </location>
</feature>
<dbReference type="PANTHER" id="PTHR24409:SF295">
    <property type="entry name" value="AZ2-RELATED"/>
    <property type="match status" value="1"/>
</dbReference>
<keyword evidence="3" id="KW-0863">Zinc-finger</keyword>
<evidence type="ECO:0000259" key="6">
    <source>
        <dbReference type="Pfam" id="PF00096"/>
    </source>
</evidence>
<evidence type="ECO:0000256" key="4">
    <source>
        <dbReference type="ARBA" id="ARBA00022833"/>
    </source>
</evidence>
<evidence type="ECO:0000313" key="7">
    <source>
        <dbReference type="EMBL" id="KAF2489155.1"/>
    </source>
</evidence>
<evidence type="ECO:0000256" key="3">
    <source>
        <dbReference type="ARBA" id="ARBA00022771"/>
    </source>
</evidence>
<evidence type="ECO:0000256" key="5">
    <source>
        <dbReference type="SAM" id="MobiDB-lite"/>
    </source>
</evidence>
<dbReference type="GO" id="GO:0005634">
    <property type="term" value="C:nucleus"/>
    <property type="evidence" value="ECO:0007669"/>
    <property type="project" value="TreeGrafter"/>
</dbReference>
<keyword evidence="4" id="KW-0862">Zinc</keyword>
<name>A0A6A6Q9Z6_9PEZI</name>
<accession>A0A6A6Q9Z6</accession>
<dbReference type="PANTHER" id="PTHR24409">
    <property type="entry name" value="ZINC FINGER PROTEIN 142"/>
    <property type="match status" value="1"/>
</dbReference>
<keyword evidence="2" id="KW-0677">Repeat</keyword>
<keyword evidence="1" id="KW-0479">Metal-binding</keyword>
<evidence type="ECO:0000256" key="2">
    <source>
        <dbReference type="ARBA" id="ARBA00022737"/>
    </source>
</evidence>
<protein>
    <recommendedName>
        <fullName evidence="6">C2H2-type domain-containing protein</fullName>
    </recommendedName>
</protein>
<gene>
    <name evidence="7" type="ORF">BU16DRAFT_567338</name>
</gene>
<dbReference type="Proteomes" id="UP000799750">
    <property type="component" value="Unassembled WGS sequence"/>
</dbReference>
<feature type="compositionally biased region" description="Basic and acidic residues" evidence="5">
    <location>
        <begin position="218"/>
        <end position="231"/>
    </location>
</feature>
<dbReference type="EMBL" id="MU004199">
    <property type="protein sequence ID" value="KAF2489155.1"/>
    <property type="molecule type" value="Genomic_DNA"/>
</dbReference>
<reference evidence="7" key="1">
    <citation type="journal article" date="2020" name="Stud. Mycol.">
        <title>101 Dothideomycetes genomes: a test case for predicting lifestyles and emergence of pathogens.</title>
        <authorList>
            <person name="Haridas S."/>
            <person name="Albert R."/>
            <person name="Binder M."/>
            <person name="Bloem J."/>
            <person name="Labutti K."/>
            <person name="Salamov A."/>
            <person name="Andreopoulos B."/>
            <person name="Baker S."/>
            <person name="Barry K."/>
            <person name="Bills G."/>
            <person name="Bluhm B."/>
            <person name="Cannon C."/>
            <person name="Castanera R."/>
            <person name="Culley D."/>
            <person name="Daum C."/>
            <person name="Ezra D."/>
            <person name="Gonzalez J."/>
            <person name="Henrissat B."/>
            <person name="Kuo A."/>
            <person name="Liang C."/>
            <person name="Lipzen A."/>
            <person name="Lutzoni F."/>
            <person name="Magnuson J."/>
            <person name="Mondo S."/>
            <person name="Nolan M."/>
            <person name="Ohm R."/>
            <person name="Pangilinan J."/>
            <person name="Park H.-J."/>
            <person name="Ramirez L."/>
            <person name="Alfaro M."/>
            <person name="Sun H."/>
            <person name="Tritt A."/>
            <person name="Yoshinaga Y."/>
            <person name="Zwiers L.-H."/>
            <person name="Turgeon B."/>
            <person name="Goodwin S."/>
            <person name="Spatafora J."/>
            <person name="Crous P."/>
            <person name="Grigoriev I."/>
        </authorList>
    </citation>
    <scope>NUCLEOTIDE SEQUENCE</scope>
    <source>
        <strain evidence="7">CBS 269.34</strain>
    </source>
</reference>
<dbReference type="GO" id="GO:0008270">
    <property type="term" value="F:zinc ion binding"/>
    <property type="evidence" value="ECO:0007669"/>
    <property type="project" value="UniProtKB-KW"/>
</dbReference>
<dbReference type="InterPro" id="IPR013087">
    <property type="entry name" value="Znf_C2H2_type"/>
</dbReference>
<dbReference type="GO" id="GO:0000981">
    <property type="term" value="F:DNA-binding transcription factor activity, RNA polymerase II-specific"/>
    <property type="evidence" value="ECO:0007669"/>
    <property type="project" value="TreeGrafter"/>
</dbReference>
<feature type="domain" description="C2H2-type" evidence="6">
    <location>
        <begin position="189"/>
        <end position="209"/>
    </location>
</feature>
<dbReference type="Gene3D" id="3.30.160.60">
    <property type="entry name" value="Classic Zinc Finger"/>
    <property type="match status" value="1"/>
</dbReference>
<evidence type="ECO:0000313" key="8">
    <source>
        <dbReference type="Proteomes" id="UP000799750"/>
    </source>
</evidence>
<organism evidence="7 8">
    <name type="scientific">Lophium mytilinum</name>
    <dbReference type="NCBI Taxonomy" id="390894"/>
    <lineage>
        <taxon>Eukaryota</taxon>
        <taxon>Fungi</taxon>
        <taxon>Dikarya</taxon>
        <taxon>Ascomycota</taxon>
        <taxon>Pezizomycotina</taxon>
        <taxon>Dothideomycetes</taxon>
        <taxon>Pleosporomycetidae</taxon>
        <taxon>Mytilinidiales</taxon>
        <taxon>Mytilinidiaceae</taxon>
        <taxon>Lophium</taxon>
    </lineage>
</organism>
<keyword evidence="8" id="KW-1185">Reference proteome</keyword>
<evidence type="ECO:0000256" key="1">
    <source>
        <dbReference type="ARBA" id="ARBA00022723"/>
    </source>
</evidence>
<proteinExistence type="predicted"/>
<sequence length="238" mass="27068">MDEDDQAAREQDARDAIREFHRAPLKGLEHLFPHLFPDMFPDFQAPTSPALLRQSHADLANRRGATSSTNSTGQKKRTFTCSNCEKKYVSRERLRYHLEEARNRCTDPPDMTEEEKDERDEQFMVHKCPKCGKGCRNTNNLNFHSKTCTSTMFPSLPTTPTTPPTPIGTVPRLGHQPRQTALSQTAPKFRCYDCGIAYTSLSMLNYHKREAWDRCTDPPEMTAAEKDERAKALTSTGT</sequence>
<dbReference type="Pfam" id="PF00096">
    <property type="entry name" value="zf-C2H2"/>
    <property type="match status" value="1"/>
</dbReference>